<gene>
    <name evidence="10" type="ORF">EV215_1521</name>
</gene>
<keyword evidence="3" id="KW-0285">Flavoprotein</keyword>
<keyword evidence="4" id="KW-0288">FMN</keyword>
<keyword evidence="11" id="KW-1185">Reference proteome</keyword>
<keyword evidence="8 9" id="KW-0472">Membrane</keyword>
<feature type="transmembrane region" description="Helical" evidence="9">
    <location>
        <begin position="205"/>
        <end position="228"/>
    </location>
</feature>
<evidence type="ECO:0000313" key="10">
    <source>
        <dbReference type="EMBL" id="TDT69179.1"/>
    </source>
</evidence>
<dbReference type="Pfam" id="PF03116">
    <property type="entry name" value="NQR2_RnfD_RnfE"/>
    <property type="match status" value="1"/>
</dbReference>
<accession>A0AA46DXX5</accession>
<dbReference type="PANTHER" id="PTHR30578">
    <property type="entry name" value="ELECTRON TRANSPORT COMPLEX PROTEIN RNFD"/>
    <property type="match status" value="1"/>
</dbReference>
<evidence type="ECO:0000256" key="3">
    <source>
        <dbReference type="ARBA" id="ARBA00022630"/>
    </source>
</evidence>
<dbReference type="RefSeq" id="WP_134113390.1">
    <property type="nucleotide sequence ID" value="NZ_SOBG01000006.1"/>
</dbReference>
<evidence type="ECO:0000256" key="2">
    <source>
        <dbReference type="ARBA" id="ARBA00022553"/>
    </source>
</evidence>
<evidence type="ECO:0000256" key="6">
    <source>
        <dbReference type="ARBA" id="ARBA00022967"/>
    </source>
</evidence>
<name>A0AA46DXX5_9FUSO</name>
<sequence length="442" mass="52346">MNKLKISIAPFIRTKYSYKNMLNDRFITLIPFIIIKIFYFKEQFVYSYILVFTIYFMFSLFIKKYLKKEVFDINMILNQTTILMLILPQNLSIKYYLLSGIMLSFFDYLIGNLLNPVILVKLFFSIFLLNVNKINLMLFKYNIDNFRIKKNLFLGIFNDKEFGVILLILAIFYLKIKNNIKIRIPLITIIVTYVLFALKGYDSDLIIMSGPLLFSLVYLAADTIYSPYTKIGKIYYAVFIAILNFYLFYYTQNTDSIFIAILISNLLVPFFEENSTPISFGEKINYKKILKILLLFLMISIPIFSKVNSSDLNKIFETTVYIDRNDKIEGEVIYYSVKDIFGDKIGYITKVKYKENELLVGISLYKKIYNVIIQNENKKEILNEYKLVDKNKLFLRVLKNKENKTIDKIMLKILKDFEKYTYMYKKDLKKDIENAGATKYIE</sequence>
<dbReference type="EMBL" id="SOBG01000006">
    <property type="protein sequence ID" value="TDT69179.1"/>
    <property type="molecule type" value="Genomic_DNA"/>
</dbReference>
<keyword evidence="7 9" id="KW-1133">Transmembrane helix</keyword>
<evidence type="ECO:0000256" key="9">
    <source>
        <dbReference type="SAM" id="Phobius"/>
    </source>
</evidence>
<feature type="transmembrane region" description="Helical" evidence="9">
    <location>
        <begin position="21"/>
        <end position="39"/>
    </location>
</feature>
<dbReference type="Proteomes" id="UP000294678">
    <property type="component" value="Unassembled WGS sequence"/>
</dbReference>
<keyword evidence="5 9" id="KW-0812">Transmembrane</keyword>
<evidence type="ECO:0000313" key="11">
    <source>
        <dbReference type="Proteomes" id="UP000294678"/>
    </source>
</evidence>
<feature type="transmembrane region" description="Helical" evidence="9">
    <location>
        <begin position="152"/>
        <end position="174"/>
    </location>
</feature>
<keyword evidence="6" id="KW-1278">Translocase</keyword>
<evidence type="ECO:0000256" key="1">
    <source>
        <dbReference type="ARBA" id="ARBA00022448"/>
    </source>
</evidence>
<feature type="transmembrane region" description="Helical" evidence="9">
    <location>
        <begin position="234"/>
        <end position="251"/>
    </location>
</feature>
<evidence type="ECO:0000256" key="4">
    <source>
        <dbReference type="ARBA" id="ARBA00022643"/>
    </source>
</evidence>
<dbReference type="PANTHER" id="PTHR30578:SF0">
    <property type="entry name" value="ION-TRANSLOCATING OXIDOREDUCTASE COMPLEX SUBUNIT D"/>
    <property type="match status" value="1"/>
</dbReference>
<feature type="transmembrane region" description="Helical" evidence="9">
    <location>
        <begin position="180"/>
        <end position="198"/>
    </location>
</feature>
<feature type="transmembrane region" description="Helical" evidence="9">
    <location>
        <begin position="82"/>
        <end position="106"/>
    </location>
</feature>
<evidence type="ECO:0000256" key="7">
    <source>
        <dbReference type="ARBA" id="ARBA00022989"/>
    </source>
</evidence>
<dbReference type="InterPro" id="IPR004338">
    <property type="entry name" value="NqrB/RnfD"/>
</dbReference>
<reference evidence="10 11" key="1">
    <citation type="submission" date="2019-03" db="EMBL/GenBank/DDBJ databases">
        <title>Genomic Encyclopedia of Type Strains, Phase IV (KMG-IV): sequencing the most valuable type-strain genomes for metagenomic binning, comparative biology and taxonomic classification.</title>
        <authorList>
            <person name="Goeker M."/>
        </authorList>
    </citation>
    <scope>NUCLEOTIDE SEQUENCE [LARGE SCALE GENOMIC DNA]</scope>
    <source>
        <strain evidence="10 11">DSM 100055</strain>
    </source>
</reference>
<evidence type="ECO:0000256" key="8">
    <source>
        <dbReference type="ARBA" id="ARBA00023136"/>
    </source>
</evidence>
<protein>
    <submittedName>
        <fullName evidence="10">Na+-translocating ferredoxin:NAD+ oxidoreductase RnfD subunit</fullName>
    </submittedName>
</protein>
<keyword evidence="2" id="KW-0597">Phosphoprotein</keyword>
<feature type="transmembrane region" description="Helical" evidence="9">
    <location>
        <begin position="45"/>
        <end position="62"/>
    </location>
</feature>
<keyword evidence="1" id="KW-0813">Transport</keyword>
<organism evidence="10 11">
    <name type="scientific">Hypnocyclicus thermotrophus</name>
    <dbReference type="NCBI Taxonomy" id="1627895"/>
    <lineage>
        <taxon>Bacteria</taxon>
        <taxon>Fusobacteriati</taxon>
        <taxon>Fusobacteriota</taxon>
        <taxon>Fusobacteriia</taxon>
        <taxon>Fusobacteriales</taxon>
        <taxon>Fusobacteriaceae</taxon>
        <taxon>Hypnocyclicus</taxon>
    </lineage>
</organism>
<dbReference type="GO" id="GO:0005886">
    <property type="term" value="C:plasma membrane"/>
    <property type="evidence" value="ECO:0007669"/>
    <property type="project" value="TreeGrafter"/>
</dbReference>
<dbReference type="AlphaFoldDB" id="A0AA46DXX5"/>
<feature type="transmembrane region" description="Helical" evidence="9">
    <location>
        <begin position="112"/>
        <end position="131"/>
    </location>
</feature>
<comment type="caution">
    <text evidence="10">The sequence shown here is derived from an EMBL/GenBank/DDBJ whole genome shotgun (WGS) entry which is preliminary data.</text>
</comment>
<proteinExistence type="predicted"/>
<evidence type="ECO:0000256" key="5">
    <source>
        <dbReference type="ARBA" id="ARBA00022692"/>
    </source>
</evidence>
<dbReference type="GO" id="GO:0055085">
    <property type="term" value="P:transmembrane transport"/>
    <property type="evidence" value="ECO:0007669"/>
    <property type="project" value="InterPro"/>
</dbReference>